<keyword evidence="5" id="KW-0067">ATP-binding</keyword>
<evidence type="ECO:0000256" key="4">
    <source>
        <dbReference type="ARBA" id="ARBA00022821"/>
    </source>
</evidence>
<evidence type="ECO:0000313" key="12">
    <source>
        <dbReference type="Proteomes" id="UP000826656"/>
    </source>
</evidence>
<feature type="region of interest" description="Disordered" evidence="7">
    <location>
        <begin position="928"/>
        <end position="947"/>
    </location>
</feature>
<keyword evidence="12" id="KW-1185">Reference proteome</keyword>
<evidence type="ECO:0000256" key="6">
    <source>
        <dbReference type="SAM" id="Coils"/>
    </source>
</evidence>
<dbReference type="SUPFAM" id="SSF52058">
    <property type="entry name" value="L domain-like"/>
    <property type="match status" value="1"/>
</dbReference>
<dbReference type="Gene3D" id="1.10.10.10">
    <property type="entry name" value="Winged helix-like DNA-binding domain superfamily/Winged helix DNA-binding domain"/>
    <property type="match status" value="1"/>
</dbReference>
<dbReference type="PANTHER" id="PTHR47186:SF42">
    <property type="entry name" value="DISEASE RESISTANCE RPP13-LIKE PROTEIN 1"/>
    <property type="match status" value="1"/>
</dbReference>
<dbReference type="PANTHER" id="PTHR47186">
    <property type="entry name" value="LEUCINE-RICH REPEAT-CONTAINING PROTEIN 57"/>
    <property type="match status" value="1"/>
</dbReference>
<protein>
    <submittedName>
        <fullName evidence="11">Uncharacterized protein</fullName>
    </submittedName>
</protein>
<reference evidence="11 12" key="1">
    <citation type="journal article" date="2021" name="bioRxiv">
        <title>Chromosome-scale and haplotype-resolved genome assembly of a tetraploid potato cultivar.</title>
        <authorList>
            <person name="Sun H."/>
            <person name="Jiao W.-B."/>
            <person name="Krause K."/>
            <person name="Campoy J.A."/>
            <person name="Goel M."/>
            <person name="Folz-Donahue K."/>
            <person name="Kukat C."/>
            <person name="Huettel B."/>
            <person name="Schneeberger K."/>
        </authorList>
    </citation>
    <scope>NUCLEOTIDE SEQUENCE [LARGE SCALE GENOMIC DNA]</scope>
    <source>
        <strain evidence="11">SolTubOtavaFocal</strain>
        <tissue evidence="11">Leaves</tissue>
    </source>
</reference>
<accession>A0ABQ7W9N9</accession>
<keyword evidence="6" id="KW-0175">Coiled coil</keyword>
<evidence type="ECO:0000256" key="7">
    <source>
        <dbReference type="SAM" id="MobiDB-lite"/>
    </source>
</evidence>
<feature type="domain" description="Disease resistance protein winged helix" evidence="9">
    <location>
        <begin position="240"/>
        <end position="328"/>
    </location>
</feature>
<sequence>MEIGLEVGGAFLSSALNVLFDRLAPNGDLLNMFHKHKDYVQLLKKLKMTLRGLQAVLSDAENKQASNPSVSDWLNELRDAVDSAENLIEEVNYEALRHKVEGQHQSLAETSNQQVSHLSLSLSDEFFLNIKDKLEENIETLEELQKQIGWLDLKSCLDSGKQETRRPSTSVNDESDIFGRQSEIKTLAGMLRSKSTIEEWKRILRSEIWEFPDNGMLPALMLSYNELPAHLKRCFSYCAIFPKDYQFYKEQVIQLWIANGLVQKLQKDETVEELGNQYILELRSRSLLDRVPDSFKWKEGTFSGLDLDKYSQMDGEKFVMHDLLNDLAQITSSKHCTRLEDIEGSHMLERTRHLSYSMGDGNFSSLSKGDGDFGKLKTLYKLEQLRTLLPIIRLHFFADNLSKRVLHNILPRLTFLRALPFSRYNIKELPNDLFIKLKLLRFLDLSWTKIKQLPDSICVLYNLETLIVSSCDFLEELPLQMGNLINLRYLDIRSGLKLKDLGELCNLYGSLSIKELQNVVDRREALKANMRENEHIERLSLLWGSSIADNSQTERDILGELQPNTNIKELKISGYRGTKFLNWLADYSYLKLKTLSLSHCNNCDSLPALGQLPSLKVLTIGHIDRITEVTEEFYGCPSSIKPFNSLQLLEFIRMNGWKQWHVLGSGEFPALQNLLIVGCPELMGKLPGNLCSLTGLTISKCPKFILETPIQLSSLKRFEVVGSLKVGVLFDHVDLFASQLQGMMQLESLIIKSCHSLTSLHISSLSKTLKKIDISYCRKLKLEPSTSEMFLERLVLTECNSINEILPELVPRAHYLIDVYCPGSSTQLQVMNSCYILIRAYAFWCFDDLLTSAGTWSSAEYARLVLKCGTAVKAVCVRKLVKLQSTSPIKSKEVACTFRPGPIENVDAYIPTSDIRASLFSLVNTKKRKDPDGMAAPPNMEEGQSSIRPPRFNGQCYGWWKNCMHDYINAEDTELWDIILDGPYIPVKEVKDGETTTLMVKTRKEYNEADRKKIEKNYKAKKILVCGIGADEYNIISACESAKEIWDCLQTAHEGTQRVKESKVDMLTTQYENFCMKEGETIFEMNSRFTSITNELRCLGEPIPLSKQVHKILKVLPKSWESKVDAITEAKDLKTLAMDELIGNLQTYELNKKQGTNMKEGKKE</sequence>
<evidence type="ECO:0000256" key="5">
    <source>
        <dbReference type="ARBA" id="ARBA00022840"/>
    </source>
</evidence>
<dbReference type="SUPFAM" id="SSF52540">
    <property type="entry name" value="P-loop containing nucleoside triphosphate hydrolases"/>
    <property type="match status" value="1"/>
</dbReference>
<keyword evidence="2" id="KW-0677">Repeat</keyword>
<dbReference type="InterPro" id="IPR036388">
    <property type="entry name" value="WH-like_DNA-bd_sf"/>
</dbReference>
<dbReference type="InterPro" id="IPR041118">
    <property type="entry name" value="Rx_N"/>
</dbReference>
<dbReference type="Pfam" id="PF14223">
    <property type="entry name" value="Retrotran_gag_2"/>
    <property type="match status" value="1"/>
</dbReference>
<dbReference type="Gene3D" id="1.20.5.4130">
    <property type="match status" value="1"/>
</dbReference>
<dbReference type="Pfam" id="PF23559">
    <property type="entry name" value="WHD_DRP"/>
    <property type="match status" value="1"/>
</dbReference>
<comment type="similarity">
    <text evidence="1">Belongs to the disease resistance NB-LRR family.</text>
</comment>
<feature type="coiled-coil region" evidence="6">
    <location>
        <begin position="43"/>
        <end position="94"/>
    </location>
</feature>
<organism evidence="11 12">
    <name type="scientific">Solanum tuberosum</name>
    <name type="common">Potato</name>
    <dbReference type="NCBI Taxonomy" id="4113"/>
    <lineage>
        <taxon>Eukaryota</taxon>
        <taxon>Viridiplantae</taxon>
        <taxon>Streptophyta</taxon>
        <taxon>Embryophyta</taxon>
        <taxon>Tracheophyta</taxon>
        <taxon>Spermatophyta</taxon>
        <taxon>Magnoliopsida</taxon>
        <taxon>eudicotyledons</taxon>
        <taxon>Gunneridae</taxon>
        <taxon>Pentapetalae</taxon>
        <taxon>asterids</taxon>
        <taxon>lamiids</taxon>
        <taxon>Solanales</taxon>
        <taxon>Solanaceae</taxon>
        <taxon>Solanoideae</taxon>
        <taxon>Solaneae</taxon>
        <taxon>Solanum</taxon>
    </lineage>
</organism>
<comment type="caution">
    <text evidence="11">The sequence shown here is derived from an EMBL/GenBank/DDBJ whole genome shotgun (WGS) entry which is preliminary data.</text>
</comment>
<dbReference type="Pfam" id="PF18052">
    <property type="entry name" value="Rx_N"/>
    <property type="match status" value="1"/>
</dbReference>
<dbReference type="Gene3D" id="3.80.10.10">
    <property type="entry name" value="Ribonuclease Inhibitor"/>
    <property type="match status" value="1"/>
</dbReference>
<gene>
    <name evidence="11" type="ORF">KY290_008731</name>
</gene>
<feature type="domain" description="R13L1/DRL21-like LRR repeat region" evidence="10">
    <location>
        <begin position="498"/>
        <end position="622"/>
    </location>
</feature>
<feature type="domain" description="Disease resistance N-terminal" evidence="8">
    <location>
        <begin position="11"/>
        <end position="105"/>
    </location>
</feature>
<dbReference type="EMBL" id="JAIVGD010000003">
    <property type="protein sequence ID" value="KAH0777320.1"/>
    <property type="molecule type" value="Genomic_DNA"/>
</dbReference>
<evidence type="ECO:0000256" key="1">
    <source>
        <dbReference type="ARBA" id="ARBA00008894"/>
    </source>
</evidence>
<evidence type="ECO:0000259" key="10">
    <source>
        <dbReference type="Pfam" id="PF25019"/>
    </source>
</evidence>
<evidence type="ECO:0000256" key="3">
    <source>
        <dbReference type="ARBA" id="ARBA00022741"/>
    </source>
</evidence>
<evidence type="ECO:0000256" key="2">
    <source>
        <dbReference type="ARBA" id="ARBA00022737"/>
    </source>
</evidence>
<evidence type="ECO:0000313" key="11">
    <source>
        <dbReference type="EMBL" id="KAH0777320.1"/>
    </source>
</evidence>
<evidence type="ECO:0000259" key="9">
    <source>
        <dbReference type="Pfam" id="PF23559"/>
    </source>
</evidence>
<dbReference type="Proteomes" id="UP000826656">
    <property type="component" value="Unassembled WGS sequence"/>
</dbReference>
<dbReference type="InterPro" id="IPR058922">
    <property type="entry name" value="WHD_DRP"/>
</dbReference>
<dbReference type="InterPro" id="IPR027417">
    <property type="entry name" value="P-loop_NTPase"/>
</dbReference>
<keyword evidence="3" id="KW-0547">Nucleotide-binding</keyword>
<name>A0ABQ7W9N9_SOLTU</name>
<dbReference type="Pfam" id="PF25019">
    <property type="entry name" value="LRR_R13L1-DRL21"/>
    <property type="match status" value="1"/>
</dbReference>
<keyword evidence="4" id="KW-0611">Plant defense</keyword>
<dbReference type="InterPro" id="IPR056789">
    <property type="entry name" value="LRR_R13L1-DRL21"/>
</dbReference>
<dbReference type="InterPro" id="IPR032675">
    <property type="entry name" value="LRR_dom_sf"/>
</dbReference>
<proteinExistence type="inferred from homology"/>
<evidence type="ECO:0000259" key="8">
    <source>
        <dbReference type="Pfam" id="PF18052"/>
    </source>
</evidence>